<dbReference type="EMBL" id="CP009111">
    <property type="protein sequence ID" value="ANS27966.1"/>
    <property type="molecule type" value="Genomic_DNA"/>
</dbReference>
<dbReference type="SMART" id="SM00065">
    <property type="entry name" value="GAF"/>
    <property type="match status" value="1"/>
</dbReference>
<dbReference type="AlphaFoldDB" id="A0A1B1K5V5"/>
<name>A0A1B1K5V5_RHOOP</name>
<evidence type="ECO:0000259" key="1">
    <source>
        <dbReference type="PROSITE" id="PS50887"/>
    </source>
</evidence>
<dbReference type="PANTHER" id="PTHR44757">
    <property type="entry name" value="DIGUANYLATE CYCLASE DGCP"/>
    <property type="match status" value="1"/>
</dbReference>
<proteinExistence type="predicted"/>
<reference evidence="2 3" key="1">
    <citation type="submission" date="2014-07" db="EMBL/GenBank/DDBJ databases">
        <authorList>
            <person name="Zhang J.E."/>
            <person name="Yang H."/>
            <person name="Guo J."/>
            <person name="Deng Z."/>
            <person name="Luo H."/>
            <person name="Luo M."/>
            <person name="Zhao B."/>
        </authorList>
    </citation>
    <scope>NUCLEOTIDE SEQUENCE [LARGE SCALE GENOMIC DNA]</scope>
    <source>
        <strain evidence="2 3">1CP</strain>
    </source>
</reference>
<dbReference type="InterPro" id="IPR035965">
    <property type="entry name" value="PAS-like_dom_sf"/>
</dbReference>
<accession>A0A1B1K5V5</accession>
<dbReference type="PROSITE" id="PS50887">
    <property type="entry name" value="GGDEF"/>
    <property type="match status" value="1"/>
</dbReference>
<dbReference type="InterPro" id="IPR043128">
    <property type="entry name" value="Rev_trsase/Diguanyl_cyclase"/>
</dbReference>
<dbReference type="Proteomes" id="UP000186108">
    <property type="component" value="Chromosome"/>
</dbReference>
<dbReference type="InterPro" id="IPR003018">
    <property type="entry name" value="GAF"/>
</dbReference>
<dbReference type="Gene3D" id="3.30.450.40">
    <property type="match status" value="1"/>
</dbReference>
<dbReference type="Pfam" id="PF00990">
    <property type="entry name" value="GGDEF"/>
    <property type="match status" value="1"/>
</dbReference>
<dbReference type="PANTHER" id="PTHR44757:SF2">
    <property type="entry name" value="BIOFILM ARCHITECTURE MAINTENANCE PROTEIN MBAA"/>
    <property type="match status" value="1"/>
</dbReference>
<sequence>MESAATDARLLLMVIERAQNLVAVSNYDSGRLRYLNPAGRDLMGLADEAAVGARRAPEFFTDVGVVQAPEMEAALLERGLWEGRSEFRHFLTGEPIPVTVSIFVVEHTDDHRPAVIACIAQDLRTAQQHEQRLHTAMEAAAYRAREQQALAELSRLAVDGDLDDVLAGAADAAAALMGVNCAAVARAGDPGGVMRVLAYRGQPPAPQTFAAGADSQLGYAAAVNETIVCSDRYGESRFSTAAMKTGGLRSGVCVPIGRAGSVWGVLTALSARPREYSDREVMFLRSVAAVLAAAVRRIEAEEALRYQSVHDVLTGLPNRALAHRRIDAALEAARGSEFRVAVLLVDLDGFKILNDRLGHAVGDDALIQWAERLESVVRPADTVARIGGDEFLIVCPEIASAEDAITVATRVTELQVGPGSGGRGLRFTASVGIALAGPDGTRESLIRRADAAMYQAKAAGSGYAVAP</sequence>
<evidence type="ECO:0000313" key="3">
    <source>
        <dbReference type="Proteomes" id="UP000186108"/>
    </source>
</evidence>
<dbReference type="Gene3D" id="3.30.70.270">
    <property type="match status" value="1"/>
</dbReference>
<dbReference type="CDD" id="cd01949">
    <property type="entry name" value="GGDEF"/>
    <property type="match status" value="1"/>
</dbReference>
<dbReference type="SUPFAM" id="SSF55073">
    <property type="entry name" value="Nucleotide cyclase"/>
    <property type="match status" value="1"/>
</dbReference>
<dbReference type="InterPro" id="IPR029787">
    <property type="entry name" value="Nucleotide_cyclase"/>
</dbReference>
<dbReference type="Gene3D" id="3.30.450.20">
    <property type="entry name" value="PAS domain"/>
    <property type="match status" value="1"/>
</dbReference>
<dbReference type="SUPFAM" id="SSF55781">
    <property type="entry name" value="GAF domain-like"/>
    <property type="match status" value="1"/>
</dbReference>
<protein>
    <recommendedName>
        <fullName evidence="1">GGDEF domain-containing protein</fullName>
    </recommendedName>
</protein>
<dbReference type="Pfam" id="PF01590">
    <property type="entry name" value="GAF"/>
    <property type="match status" value="1"/>
</dbReference>
<dbReference type="InterPro" id="IPR029016">
    <property type="entry name" value="GAF-like_dom_sf"/>
</dbReference>
<gene>
    <name evidence="2" type="ORF">R1CP_16390</name>
</gene>
<dbReference type="InterPro" id="IPR000160">
    <property type="entry name" value="GGDEF_dom"/>
</dbReference>
<feature type="domain" description="GGDEF" evidence="1">
    <location>
        <begin position="338"/>
        <end position="467"/>
    </location>
</feature>
<dbReference type="InterPro" id="IPR052155">
    <property type="entry name" value="Biofilm_reg_signaling"/>
</dbReference>
<dbReference type="SUPFAM" id="SSF55785">
    <property type="entry name" value="PYP-like sensor domain (PAS domain)"/>
    <property type="match status" value="1"/>
</dbReference>
<dbReference type="SMART" id="SM00267">
    <property type="entry name" value="GGDEF"/>
    <property type="match status" value="1"/>
</dbReference>
<evidence type="ECO:0000313" key="2">
    <source>
        <dbReference type="EMBL" id="ANS27966.1"/>
    </source>
</evidence>
<organism evidence="2 3">
    <name type="scientific">Rhodococcus opacus</name>
    <name type="common">Nocardia opaca</name>
    <dbReference type="NCBI Taxonomy" id="37919"/>
    <lineage>
        <taxon>Bacteria</taxon>
        <taxon>Bacillati</taxon>
        <taxon>Actinomycetota</taxon>
        <taxon>Actinomycetes</taxon>
        <taxon>Mycobacteriales</taxon>
        <taxon>Nocardiaceae</taxon>
        <taxon>Rhodococcus</taxon>
    </lineage>
</organism>
<dbReference type="NCBIfam" id="TIGR00254">
    <property type="entry name" value="GGDEF"/>
    <property type="match status" value="1"/>
</dbReference>
<dbReference type="PATRIC" id="fig|37919.13.peg.3389"/>